<protein>
    <submittedName>
        <fullName evidence="1">Uncharacterized protein</fullName>
    </submittedName>
</protein>
<proteinExistence type="predicted"/>
<gene>
    <name evidence="1" type="ORF">ENS19_05330</name>
</gene>
<sequence length="223" mass="24761">MKTKVAMFPAAIAVALLAMAMAYGLWYQTLTVEGEVETGRLEVCITGVSALDMDIGSLDWTSSPRGFLPNATGGDYWRIPDAKDVGRTIVEVRNCSLYITLQNVYPCYFTDVTFKPFNTGTLPWIIDTAVFKDNNGDVNATARKGTPYVMLDLNDDHNADIEILWLDNFGTQVHPYDPNVPGSGRVEISFYIHVLQEAPQGATLTFSIELTVVQWNEYIPPPK</sequence>
<dbReference type="AlphaFoldDB" id="A0A7C3EWX1"/>
<organism evidence="1">
    <name type="scientific">Candidatus Methanomethylicus mesodigestus</name>
    <dbReference type="NCBI Taxonomy" id="1867258"/>
    <lineage>
        <taxon>Archaea</taxon>
        <taxon>Thermoproteota</taxon>
        <taxon>Methanosuratincolia</taxon>
        <taxon>Candidatus Methanomethylicales</taxon>
        <taxon>Candidatus Methanomethylicaceae</taxon>
        <taxon>Candidatus Methanomethylicus</taxon>
    </lineage>
</organism>
<comment type="caution">
    <text evidence="1">The sequence shown here is derived from an EMBL/GenBank/DDBJ whole genome shotgun (WGS) entry which is preliminary data.</text>
</comment>
<accession>A0A7C3EWX1</accession>
<dbReference type="EMBL" id="DSTX01000009">
    <property type="protein sequence ID" value="HFK20689.1"/>
    <property type="molecule type" value="Genomic_DNA"/>
</dbReference>
<reference evidence="1" key="1">
    <citation type="journal article" date="2020" name="mSystems">
        <title>Genome- and Community-Level Interaction Insights into Carbon Utilization and Element Cycling Functions of Hydrothermarchaeota in Hydrothermal Sediment.</title>
        <authorList>
            <person name="Zhou Z."/>
            <person name="Liu Y."/>
            <person name="Xu W."/>
            <person name="Pan J."/>
            <person name="Luo Z.H."/>
            <person name="Li M."/>
        </authorList>
    </citation>
    <scope>NUCLEOTIDE SEQUENCE [LARGE SCALE GENOMIC DNA]</scope>
    <source>
        <strain evidence="1">SpSt-468</strain>
    </source>
</reference>
<evidence type="ECO:0000313" key="1">
    <source>
        <dbReference type="EMBL" id="HFK20689.1"/>
    </source>
</evidence>
<name>A0A7C3EWX1_9CREN</name>